<dbReference type="Proteomes" id="UP000005240">
    <property type="component" value="Unassembled WGS sequence"/>
</dbReference>
<reference evidence="2" key="1">
    <citation type="submission" date="2009-11" db="EMBL/GenBank/DDBJ databases">
        <authorList>
            <consortium name="The Broad Institute Genome Sequencing Platform"/>
            <person name="Ward D."/>
            <person name="Feldgarden M."/>
            <person name="Earl A."/>
            <person name="Young S.K."/>
            <person name="Zeng Q."/>
            <person name="Koehrsen M."/>
            <person name="Alvarado L."/>
            <person name="Berlin A."/>
            <person name="Bochicchio J."/>
            <person name="Borenstein D."/>
            <person name="Chapman S.B."/>
            <person name="Chen Z."/>
            <person name="Engels R."/>
            <person name="Freedman E."/>
            <person name="Gellesch M."/>
            <person name="Goldberg J."/>
            <person name="Griggs A."/>
            <person name="Gujja S."/>
            <person name="Heilman E."/>
            <person name="Heiman D."/>
            <person name="Hepburn T."/>
            <person name="Howarth C."/>
            <person name="Jen D."/>
            <person name="Larson L."/>
            <person name="Lewis B."/>
            <person name="Mehta T."/>
            <person name="Park D."/>
            <person name="Pearson M."/>
            <person name="Roberts A."/>
            <person name="Saif S."/>
            <person name="Shea T."/>
            <person name="Shenoy N."/>
            <person name="Sisk P."/>
            <person name="Stolte C."/>
            <person name="Sykes S."/>
            <person name="Thomson T."/>
            <person name="Walk T."/>
            <person name="White J."/>
            <person name="Yandava C."/>
            <person name="Izard J."/>
            <person name="Baranova O.V."/>
            <person name="Blanton J.M."/>
            <person name="Tanner A.C."/>
            <person name="Dewhirst F.E."/>
            <person name="Haas B."/>
            <person name="Nusbaum C."/>
            <person name="Birren B."/>
        </authorList>
    </citation>
    <scope>NUCLEOTIDE SEQUENCE [LARGE SCALE GENOMIC DNA]</scope>
    <source>
        <strain evidence="2">1-1 BBBD Race 1</strain>
    </source>
</reference>
<proteinExistence type="predicted"/>
<reference evidence="2" key="2">
    <citation type="submission" date="2016-05" db="EMBL/GenBank/DDBJ databases">
        <title>Comparative analysis highlights variable genome content of wheat rusts and divergence of the mating loci.</title>
        <authorList>
            <person name="Cuomo C.A."/>
            <person name="Bakkeren G."/>
            <person name="Szabo L."/>
            <person name="Khalil H."/>
            <person name="Joly D."/>
            <person name="Goldberg J."/>
            <person name="Young S."/>
            <person name="Zeng Q."/>
            <person name="Fellers J."/>
        </authorList>
    </citation>
    <scope>NUCLEOTIDE SEQUENCE [LARGE SCALE GENOMIC DNA]</scope>
    <source>
        <strain evidence="2">1-1 BBBD Race 1</strain>
    </source>
</reference>
<keyword evidence="4" id="KW-1185">Reference proteome</keyword>
<reference evidence="3" key="4">
    <citation type="submission" date="2025-05" db="UniProtKB">
        <authorList>
            <consortium name="EnsemblFungi"/>
        </authorList>
    </citation>
    <scope>IDENTIFICATION</scope>
    <source>
        <strain evidence="3">isolate 1-1 / race 1 (BBBD)</strain>
    </source>
</reference>
<feature type="region of interest" description="Disordered" evidence="1">
    <location>
        <begin position="1"/>
        <end position="20"/>
    </location>
</feature>
<organism evidence="2">
    <name type="scientific">Puccinia triticina (isolate 1-1 / race 1 (BBBD))</name>
    <name type="common">Brown leaf rust fungus</name>
    <dbReference type="NCBI Taxonomy" id="630390"/>
    <lineage>
        <taxon>Eukaryota</taxon>
        <taxon>Fungi</taxon>
        <taxon>Dikarya</taxon>
        <taxon>Basidiomycota</taxon>
        <taxon>Pucciniomycotina</taxon>
        <taxon>Pucciniomycetes</taxon>
        <taxon>Pucciniales</taxon>
        <taxon>Pucciniaceae</taxon>
        <taxon>Puccinia</taxon>
    </lineage>
</organism>
<evidence type="ECO:0000313" key="2">
    <source>
        <dbReference type="EMBL" id="OAV99879.1"/>
    </source>
</evidence>
<dbReference type="EMBL" id="ADAS02000001">
    <property type="protein sequence ID" value="OAV99879.1"/>
    <property type="molecule type" value="Genomic_DNA"/>
</dbReference>
<dbReference type="EnsemblFungi" id="PTTG_25085-t43_1">
    <property type="protein sequence ID" value="PTTG_25085-t43_1-p1"/>
    <property type="gene ID" value="PTTG_25085"/>
</dbReference>
<reference evidence="3 4" key="3">
    <citation type="journal article" date="2017" name="G3 (Bethesda)">
        <title>Comparative analysis highlights variable genome content of wheat rusts and divergence of the mating loci.</title>
        <authorList>
            <person name="Cuomo C.A."/>
            <person name="Bakkeren G."/>
            <person name="Khalil H.B."/>
            <person name="Panwar V."/>
            <person name="Joly D."/>
            <person name="Linning R."/>
            <person name="Sakthikumar S."/>
            <person name="Song X."/>
            <person name="Adiconis X."/>
            <person name="Fan L."/>
            <person name="Goldberg J.M."/>
            <person name="Levin J.Z."/>
            <person name="Young S."/>
            <person name="Zeng Q."/>
            <person name="Anikster Y."/>
            <person name="Bruce M."/>
            <person name="Wang M."/>
            <person name="Yin C."/>
            <person name="McCallum B."/>
            <person name="Szabo L.J."/>
            <person name="Hulbert S."/>
            <person name="Chen X."/>
            <person name="Fellers J.P."/>
        </authorList>
    </citation>
    <scope>NUCLEOTIDE SEQUENCE</scope>
    <source>
        <strain evidence="3">isolate 1-1 / race 1 (BBBD)</strain>
        <strain evidence="4">Isolate 1-1 / race 1 (BBBD)</strain>
    </source>
</reference>
<dbReference type="AlphaFoldDB" id="A0A180H5N2"/>
<evidence type="ECO:0000256" key="1">
    <source>
        <dbReference type="SAM" id="MobiDB-lite"/>
    </source>
</evidence>
<evidence type="ECO:0000313" key="3">
    <source>
        <dbReference type="EnsemblFungi" id="PTTG_25085-t43_1-p1"/>
    </source>
</evidence>
<accession>A0A180H5N2</accession>
<feature type="compositionally biased region" description="Polar residues" evidence="1">
    <location>
        <begin position="109"/>
        <end position="118"/>
    </location>
</feature>
<gene>
    <name evidence="2" type="ORF">PTTG_25085</name>
</gene>
<name>A0A180H5N2_PUCT1</name>
<protein>
    <submittedName>
        <fullName evidence="2 3">Uncharacterized protein</fullName>
    </submittedName>
</protein>
<feature type="region of interest" description="Disordered" evidence="1">
    <location>
        <begin position="157"/>
        <end position="185"/>
    </location>
</feature>
<dbReference type="VEuPathDB" id="FungiDB:PTTG_25085"/>
<evidence type="ECO:0000313" key="4">
    <source>
        <dbReference type="Proteomes" id="UP000005240"/>
    </source>
</evidence>
<sequence>MDEPWMNPGPLTFTRDRAASTSPMLLEDRLGNLKGWGPNRQAFQVNPSIYLSPRPREVDVEDLRPARVHDSAKYYGSDISPNGNSEEEGVSSRLREYPLVPRRPIKYQALTSKSSRMLSPQDKMKRKNSDPPDNNDSPSAQRPRKFIKLWGVFIGPEEHEPGSSSTGDNNSIINRWSPNLRSSPSSMLASSRLINTANNEDGISVSEGASHQFAIHNPHNFPINNQGLASTHSGIVTNSGTCRGASKEQIPGYEEDESGELLVFDRTVFGYSTPSIFQACLNRDINILNLISTMFGRLAVEKLEMTEVMFAKDYHGIFNFEKIEILRIIEEKAYIIHSERSSKTRRYGLHIGAR</sequence>
<feature type="compositionally biased region" description="Polar residues" evidence="1">
    <location>
        <begin position="162"/>
        <end position="179"/>
    </location>
</feature>
<feature type="region of interest" description="Disordered" evidence="1">
    <location>
        <begin position="72"/>
        <end position="142"/>
    </location>
</feature>